<reference evidence="20" key="1">
    <citation type="submission" date="2025-08" db="UniProtKB">
        <authorList>
            <consortium name="Ensembl"/>
        </authorList>
    </citation>
    <scope>IDENTIFICATION</scope>
</reference>
<dbReference type="Gene3D" id="1.10.287.70">
    <property type="match status" value="1"/>
</dbReference>
<evidence type="ECO:0000256" key="1">
    <source>
        <dbReference type="ARBA" id="ARBA00004477"/>
    </source>
</evidence>
<comment type="catalytic activity">
    <reaction evidence="17">
        <text>Ca(2+)(in) = Ca(2+)(out)</text>
        <dbReference type="Rhea" id="RHEA:29671"/>
        <dbReference type="ChEBI" id="CHEBI:29108"/>
    </reaction>
</comment>
<reference evidence="20" key="2">
    <citation type="submission" date="2025-09" db="UniProtKB">
        <authorList>
            <consortium name="Ensembl"/>
        </authorList>
    </citation>
    <scope>IDENTIFICATION</scope>
</reference>
<evidence type="ECO:0000256" key="3">
    <source>
        <dbReference type="ARBA" id="ARBA00009453"/>
    </source>
</evidence>
<dbReference type="Gene3D" id="1.25.10.30">
    <property type="entry name" value="IP3 receptor type 1 binding core, RIH domain"/>
    <property type="match status" value="1"/>
</dbReference>
<comment type="subunit">
    <text evidence="18">Homotetramer.</text>
</comment>
<keyword evidence="21" id="KW-1185">Reference proteome</keyword>
<dbReference type="GO" id="GO:0005789">
    <property type="term" value="C:endoplasmic reticulum membrane"/>
    <property type="evidence" value="ECO:0007669"/>
    <property type="project" value="UniProtKB-SubCell"/>
</dbReference>
<gene>
    <name evidence="20" type="primary">ITPR2</name>
    <name evidence="20" type="synonym">itpr2</name>
</gene>
<dbReference type="InterPro" id="IPR000699">
    <property type="entry name" value="RIH_dom"/>
</dbReference>
<dbReference type="Pfam" id="PF01365">
    <property type="entry name" value="RYDR_ITPR"/>
    <property type="match status" value="2"/>
</dbReference>
<comment type="subcellular location">
    <subcellularLocation>
        <location evidence="2">Cytoplasmic vesicle</location>
        <location evidence="2">Secretory vesicle membrane</location>
        <topology evidence="2">Multi-pass membrane protein</topology>
    </subcellularLocation>
    <subcellularLocation>
        <location evidence="1 18">Endoplasmic reticulum membrane</location>
        <topology evidence="1 18">Multi-pass membrane protein</topology>
    </subcellularLocation>
</comment>
<keyword evidence="12 18" id="KW-0472">Membrane</keyword>
<dbReference type="GO" id="GO:0070679">
    <property type="term" value="F:inositol 1,4,5 trisphosphate binding"/>
    <property type="evidence" value="ECO:0007669"/>
    <property type="project" value="UniProtKB-UniRule"/>
</dbReference>
<feature type="domain" description="MIR" evidence="19">
    <location>
        <begin position="232"/>
        <end position="288"/>
    </location>
</feature>
<dbReference type="InterPro" id="IPR015925">
    <property type="entry name" value="Ryanodine_IP3_receptor"/>
</dbReference>
<comment type="similarity">
    <text evidence="3 18">Belongs to the InsP3 receptor family.</text>
</comment>
<dbReference type="Pfam" id="PF08454">
    <property type="entry name" value="RIH_assoc"/>
    <property type="match status" value="1"/>
</dbReference>
<evidence type="ECO:0000256" key="12">
    <source>
        <dbReference type="ARBA" id="ARBA00023136"/>
    </source>
</evidence>
<dbReference type="Pfam" id="PF08709">
    <property type="entry name" value="Ins145_P3_rec"/>
    <property type="match status" value="1"/>
</dbReference>
<evidence type="ECO:0000256" key="10">
    <source>
        <dbReference type="ARBA" id="ARBA00022989"/>
    </source>
</evidence>
<dbReference type="InterPro" id="IPR036300">
    <property type="entry name" value="MIR_dom_sf"/>
</dbReference>
<evidence type="ECO:0000256" key="15">
    <source>
        <dbReference type="ARBA" id="ARBA00023303"/>
    </source>
</evidence>
<dbReference type="InterPro" id="IPR014821">
    <property type="entry name" value="Ins145_P3_rcpt"/>
</dbReference>
<feature type="transmembrane region" description="Helical" evidence="18">
    <location>
        <begin position="2153"/>
        <end position="2175"/>
    </location>
</feature>
<dbReference type="InterPro" id="IPR005821">
    <property type="entry name" value="Ion_trans_dom"/>
</dbReference>
<dbReference type="GO" id="GO:0005220">
    <property type="term" value="F:inositol 1,4,5-trisphosphate-gated calcium channel activity"/>
    <property type="evidence" value="ECO:0007669"/>
    <property type="project" value="UniProtKB-UniRule"/>
</dbReference>
<evidence type="ECO:0000256" key="8">
    <source>
        <dbReference type="ARBA" id="ARBA00022737"/>
    </source>
</evidence>
<evidence type="ECO:0000256" key="14">
    <source>
        <dbReference type="ARBA" id="ARBA00023286"/>
    </source>
</evidence>
<keyword evidence="6 18" id="KW-0107">Calcium channel</keyword>
<evidence type="ECO:0000313" key="21">
    <source>
        <dbReference type="Proteomes" id="UP000694546"/>
    </source>
</evidence>
<protein>
    <recommendedName>
        <fullName evidence="18">Inositol 1,4,5-trisphosphate receptor</fullName>
    </recommendedName>
</protein>
<dbReference type="Proteomes" id="UP000694546">
    <property type="component" value="Chromosome 9"/>
</dbReference>
<evidence type="ECO:0000256" key="13">
    <source>
        <dbReference type="ARBA" id="ARBA00023170"/>
    </source>
</evidence>
<evidence type="ECO:0000256" key="7">
    <source>
        <dbReference type="ARBA" id="ARBA00022692"/>
    </source>
</evidence>
<dbReference type="PRINTS" id="PR00779">
    <property type="entry name" value="INSP3RECEPTR"/>
</dbReference>
<dbReference type="Gene3D" id="2.80.10.50">
    <property type="match status" value="2"/>
</dbReference>
<dbReference type="InterPro" id="IPR035910">
    <property type="entry name" value="RyR/IP3R_RIH_dom_sf"/>
</dbReference>
<evidence type="ECO:0000256" key="5">
    <source>
        <dbReference type="ARBA" id="ARBA00022568"/>
    </source>
</evidence>
<feature type="transmembrane region" description="Helical" evidence="18">
    <location>
        <begin position="2427"/>
        <end position="2450"/>
    </location>
</feature>
<feature type="transmembrane region" description="Helical" evidence="18">
    <location>
        <begin position="2224"/>
        <end position="2243"/>
    </location>
</feature>
<keyword evidence="13 18" id="KW-0675">Receptor</keyword>
<feature type="transmembrane region" description="Helical" evidence="18">
    <location>
        <begin position="2311"/>
        <end position="2333"/>
    </location>
</feature>
<evidence type="ECO:0000256" key="9">
    <source>
        <dbReference type="ARBA" id="ARBA00022824"/>
    </source>
</evidence>
<comment type="domain">
    <text evidence="18">The receptor contains a calcium channel in its C-terminal extremity. Its large N-terminal cytoplasmic region has the ligand-binding site in the N-terminus and modulatory sites in the middle portion immediately upstream of the channel region.</text>
</comment>
<dbReference type="PANTHER" id="PTHR45816">
    <property type="entry name" value="MIR DOMAIN-CONTAINING PROTEIN"/>
    <property type="match status" value="1"/>
</dbReference>
<sequence length="2592" mass="295920">MSEHRSSFLHIGDIVSLYAEGSVHGFISTLGLVDDRCVVQPEAGDLANPPKKFRDCLFKVCPMNRYSAQKQFWKAKQGKQGNTNTQGELFKKLQHAAELEQKQNDSENKKLLGEVVKYSNVVQLLHIKSNKYLTVNKRLPALLEKNAMRVSLDPAGNEGSWFYIQPFWKLRSEGDNVVVGDKVVLMPVNAGQPLHASNIELLDNTGYKEVNAVNCNTSWKVALFMKFSDYREDVLKGGDVVRLFHAEQEKFLTGDEYKKKQHVFLRTTLRQSATSATSSKALWEIEVVHYDPCRGGAGQWNSLFRFKHLATGNYLAAEVMSVCPAATEPGTLFSKRKRQAADKINFVLVSVPHGNDIASLFELDATTLQRADCLVPSRNSYVRLRHLCTNTWVTSTNFPIDTEEERPVMLKIGTCSTKEDKEAFAIVSVPLSEVRDLDFANDANHVLESTVRKLQYGNIAQNERRFVTKLLEDLVFFVCEAVNNGQDVLSVAICRPNRERQKLMREQNILAQIFGILKAPFTDLGDGPMLKLEDLGDQRYAHFKYMLRLCYRVLRHSQQDYRKNQEYIAKKFSIMQSQIGYEILAEDTITALLHNNRKLLEKHITAKEIETFVNLLRRNREPRFLDYLSDLCVSNNTAIPVTQELICKFMLNPNNADILIQTKLIPNTENSLESSLLPVEELEEEEVWLYWIDGHKEPHGKSIRHLAQDSKGHNKMDTDIITYYRYQLNLFAKMCLDRQYLAINQVSTQLPVELILRCMFDDCLPYNLRASFCRLMLHMHVDRDPQEAVVPVRYARLWTEIPSKITIHEYEYDATDSPREEMKRKFSPTMEFVEEYLRDVVSQPFPFGDNEKNELTLEVVNLARNLVYFGFYSFSELLRLTRTLLAILDIVQYPLAYVNKLNKSNNVLRTIHGVGEMMTQMVMSRGLPNSLPDSPPSLRLGKGHLCPDNEDVMVMDTKLRIIEILQFILSVRLDYRISYLLSVYKKEFDKESVSESSLSMNDIPIISGTACHIASKAEAMFAGRYRSTVELDDEGGRTFLRVLIHLIMQDYPPLVSGSLQLIFKHFSQRAEVLQAFKQVQLLVSEQDVENYKQIKTDLDQLRLTVEKSELWVEKSGGYSGDDQASRQAMDPVQDGDIKPHIDGNKANNYNIVKEILLRLSKLCYPGKKSRIQQQRLLKNMGAHTVVLDLLQIPYETSDGKMNEIMTLAHAFLQNFCRGNTQNQILLHKHLNLFLTPGLLEAETMRHIFMNNFQLCNDISDRVVHHFVHSIETHGRHVQFLRFLQTIVKADGKYVKKCQDKVMTELVNGGEDVLVFYNDRSSFPLLLQMMGCERERSDEGGALAYHNTLVELLAACTEGKNVYTELKCNSLLPLDDIVKVVNDVHCIPEVKTAYVNFVNHCYVDTEVEMKEIYTSNHIWKLFDNFLVDMVCNSTTERSHADLALEKYVTESVMAIVKGFFGSQFSVNNSNLQTNQPVFIQLLQSAFRIYNCTWINSAQKANIESCIKTLADVAKARAIAIPVDLDSQVNTLSLKVHSNMVQRAAKDWRISARTRPRKETFGGPDYKIIIEKLQNVVTCLEEQFSPKVQAEFSVLVDVLHSPELLFPEAARLRCESGAFMSKLIKHTNKLMDKEEKLCIKILQTLREMLDKKESFHEAGSALRRSLLTRYFGSQKCLLSEFGSGTSPSGGFVKPASMVEIQCLLDSVGASELVIDLIVNTKNDRVFEESIQFGIALLKGGNTKIQNSFYHQLFKQKKSERFFKVFYDRMRLAQQEIRATVSVNMFDSGLQMRENMRGQLKEASSATSKAFCAFRKELDPELECLNQGSEGSAAGEALEDTQMSQAIAIMKPILRYMQLLCENHNTNLQNFLRNQNNKTNYNLVCETLQFLDCICGSTTGGLGLLGLYINEGNVDLVRQTLETITEYCQGPCHENQSCIAKHESNGIDIIIALIVNPINPLGKHRLDLVMELKNNASKLLLAIMESRHDSENAEKILYKMRPNELVRVVQESVDDQEVSRSSEVLVVGSCCSWFLQLSRHSKEMQLLLREGTAVPLGVEPEEDYEGDALRYYANHTAQIEIVRHDRSMEQLVFPVPNICEYLTLESQVRVFSTTERDDQGSKVNHFFQQFDHLYNEMSWQKKIRKNKALFWFSRHISLWGSISFYLACLLNIAVAVFYPFGDDGDEGEKGIFSLAVWYILYKPWGILFFLVSLILRSIYTLGLGPALLLLGAANLFNKVVFLVSFMGNQGTFTRGYQAVVMDMLFIYHLGYAVICVLGLFAHEFFYSFLLFDLVIREETLLNVIKSVTRNGRSIILTAVLAIFLVYFFSIIGFLFLKDDFRMEVDRLPAQGQNRHGETTDGVLINLLSLFFSTWLAAEQEDGTERVCDTLLMCIITVLNQGLRNGGGVGDILRRPSKEEPLFAARVVYDLLFFFIVIIIVLNLIFGVIIDTFADLRSEKQRKEEILKTTCFICGLERDKFDNKTVSFEEHIKAEHNMWHYLYFLVLVRVKDPTEYTGPESYVAYMIKNNLDWFPRMRAMSLVSSESDGEQNEMRGLQEKLVGTITLVLQLSGQLAELKEQVGALRGTLSDLQNGR</sequence>
<evidence type="ECO:0000256" key="4">
    <source>
        <dbReference type="ARBA" id="ARBA00022448"/>
    </source>
</evidence>
<evidence type="ECO:0000256" key="17">
    <source>
        <dbReference type="ARBA" id="ARBA00036634"/>
    </source>
</evidence>
<keyword evidence="9 18" id="KW-0256">Endoplasmic reticulum</keyword>
<evidence type="ECO:0000313" key="20">
    <source>
        <dbReference type="Ensembl" id="ENSGMOP00000023725.1"/>
    </source>
</evidence>
<keyword evidence="11 18" id="KW-0406">Ion transport</keyword>
<evidence type="ECO:0000256" key="11">
    <source>
        <dbReference type="ARBA" id="ARBA00023065"/>
    </source>
</evidence>
<keyword evidence="10 18" id="KW-1133">Transmembrane helix</keyword>
<feature type="transmembrane region" description="Helical" evidence="18">
    <location>
        <begin position="2187"/>
        <end position="2212"/>
    </location>
</feature>
<keyword evidence="14 18" id="KW-1071">Ligand-gated ion channel</keyword>
<dbReference type="InterPro" id="IPR000493">
    <property type="entry name" value="InsP3_rcpt"/>
</dbReference>
<feature type="domain" description="MIR" evidence="19">
    <location>
        <begin position="113"/>
        <end position="167"/>
    </location>
</feature>
<accession>A0A8C4ZYC2</accession>
<dbReference type="PANTHER" id="PTHR45816:SF3">
    <property type="entry name" value="INOSITOL 1,4,5-TRISPHOSPHATE RECEPTOR"/>
    <property type="match status" value="1"/>
</dbReference>
<evidence type="ECO:0000256" key="16">
    <source>
        <dbReference type="ARBA" id="ARBA00023329"/>
    </source>
</evidence>
<dbReference type="InterPro" id="IPR016093">
    <property type="entry name" value="MIR_motif"/>
</dbReference>
<dbReference type="SUPFAM" id="SSF100909">
    <property type="entry name" value="IP3 receptor type 1 binding core, domain 2"/>
    <property type="match status" value="2"/>
</dbReference>
<dbReference type="Pfam" id="PF02815">
    <property type="entry name" value="MIR"/>
    <property type="match status" value="1"/>
</dbReference>
<keyword evidence="4 18" id="KW-0813">Transport</keyword>
<comment type="function">
    <text evidence="18">Receptor for inositol 1,4,5-trisphosphate, a second messenger that mediates the release of intracellular calcium.</text>
</comment>
<dbReference type="GO" id="GO:0030658">
    <property type="term" value="C:transport vesicle membrane"/>
    <property type="evidence" value="ECO:0007669"/>
    <property type="project" value="UniProtKB-SubCell"/>
</dbReference>
<evidence type="ECO:0000256" key="18">
    <source>
        <dbReference type="RuleBase" id="RU368044"/>
    </source>
</evidence>
<feature type="transmembrane region" description="Helical" evidence="18">
    <location>
        <begin position="2263"/>
        <end position="2290"/>
    </location>
</feature>
<evidence type="ECO:0000256" key="2">
    <source>
        <dbReference type="ARBA" id="ARBA00004638"/>
    </source>
</evidence>
<name>A0A8C4ZYC2_GADMO</name>
<dbReference type="Pfam" id="PF00520">
    <property type="entry name" value="Ion_trans"/>
    <property type="match status" value="1"/>
</dbReference>
<dbReference type="GO" id="GO:0051209">
    <property type="term" value="P:release of sequestered calcium ion into cytosol"/>
    <property type="evidence" value="ECO:0007669"/>
    <property type="project" value="UniProtKB-UniRule"/>
</dbReference>
<organism evidence="20 21">
    <name type="scientific">Gadus morhua</name>
    <name type="common">Atlantic cod</name>
    <dbReference type="NCBI Taxonomy" id="8049"/>
    <lineage>
        <taxon>Eukaryota</taxon>
        <taxon>Metazoa</taxon>
        <taxon>Chordata</taxon>
        <taxon>Craniata</taxon>
        <taxon>Vertebrata</taxon>
        <taxon>Euteleostomi</taxon>
        <taxon>Actinopterygii</taxon>
        <taxon>Neopterygii</taxon>
        <taxon>Teleostei</taxon>
        <taxon>Neoteleostei</taxon>
        <taxon>Acanthomorphata</taxon>
        <taxon>Zeiogadaria</taxon>
        <taxon>Gadariae</taxon>
        <taxon>Gadiformes</taxon>
        <taxon>Gadoidei</taxon>
        <taxon>Gadidae</taxon>
        <taxon>Gadus</taxon>
    </lineage>
</organism>
<evidence type="ECO:0000256" key="6">
    <source>
        <dbReference type="ARBA" id="ARBA00022673"/>
    </source>
</evidence>
<dbReference type="PROSITE" id="PS50919">
    <property type="entry name" value="MIR"/>
    <property type="match status" value="2"/>
</dbReference>
<keyword evidence="8" id="KW-0677">Repeat</keyword>
<keyword evidence="18" id="KW-0106">Calcium</keyword>
<dbReference type="InterPro" id="IPR013662">
    <property type="entry name" value="RIH_assoc-dom"/>
</dbReference>
<dbReference type="GeneTree" id="ENSGT00940000156039"/>
<keyword evidence="5 18" id="KW-0109">Calcium transport</keyword>
<proteinExistence type="inferred from homology"/>
<evidence type="ECO:0000259" key="19">
    <source>
        <dbReference type="PROSITE" id="PS50919"/>
    </source>
</evidence>
<dbReference type="Ensembl" id="ENSGMOT00000048554.1">
    <property type="protein sequence ID" value="ENSGMOP00000023725.1"/>
    <property type="gene ID" value="ENSGMOG00000003496.2"/>
</dbReference>
<keyword evidence="16" id="KW-0968">Cytoplasmic vesicle</keyword>
<dbReference type="SUPFAM" id="SSF82109">
    <property type="entry name" value="MIR domain"/>
    <property type="match status" value="2"/>
</dbReference>
<keyword evidence="15 18" id="KW-0407">Ion channel</keyword>
<dbReference type="SMART" id="SM00472">
    <property type="entry name" value="MIR"/>
    <property type="match status" value="4"/>
</dbReference>
<keyword evidence="7 18" id="KW-0812">Transmembrane</keyword>